<keyword evidence="2" id="KW-1133">Transmembrane helix</keyword>
<evidence type="ECO:0000256" key="2">
    <source>
        <dbReference type="SAM" id="Phobius"/>
    </source>
</evidence>
<proteinExistence type="predicted"/>
<dbReference type="EMBL" id="ML977593">
    <property type="protein sequence ID" value="KAF1999730.1"/>
    <property type="molecule type" value="Genomic_DNA"/>
</dbReference>
<dbReference type="OrthoDB" id="5421784at2759"/>
<feature type="compositionally biased region" description="Low complexity" evidence="1">
    <location>
        <begin position="266"/>
        <end position="288"/>
    </location>
</feature>
<name>A0A6A5WD08_9PLEO</name>
<dbReference type="AlphaFoldDB" id="A0A6A5WD08"/>
<organism evidence="3 4">
    <name type="scientific">Amniculicola lignicola CBS 123094</name>
    <dbReference type="NCBI Taxonomy" id="1392246"/>
    <lineage>
        <taxon>Eukaryota</taxon>
        <taxon>Fungi</taxon>
        <taxon>Dikarya</taxon>
        <taxon>Ascomycota</taxon>
        <taxon>Pezizomycotina</taxon>
        <taxon>Dothideomycetes</taxon>
        <taxon>Pleosporomycetidae</taxon>
        <taxon>Pleosporales</taxon>
        <taxon>Amniculicolaceae</taxon>
        <taxon>Amniculicola</taxon>
    </lineage>
</organism>
<keyword evidence="2" id="KW-0472">Membrane</keyword>
<reference evidence="3" key="1">
    <citation type="journal article" date="2020" name="Stud. Mycol.">
        <title>101 Dothideomycetes genomes: a test case for predicting lifestyles and emergence of pathogens.</title>
        <authorList>
            <person name="Haridas S."/>
            <person name="Albert R."/>
            <person name="Binder M."/>
            <person name="Bloem J."/>
            <person name="Labutti K."/>
            <person name="Salamov A."/>
            <person name="Andreopoulos B."/>
            <person name="Baker S."/>
            <person name="Barry K."/>
            <person name="Bills G."/>
            <person name="Bluhm B."/>
            <person name="Cannon C."/>
            <person name="Castanera R."/>
            <person name="Culley D."/>
            <person name="Daum C."/>
            <person name="Ezra D."/>
            <person name="Gonzalez J."/>
            <person name="Henrissat B."/>
            <person name="Kuo A."/>
            <person name="Liang C."/>
            <person name="Lipzen A."/>
            <person name="Lutzoni F."/>
            <person name="Magnuson J."/>
            <person name="Mondo S."/>
            <person name="Nolan M."/>
            <person name="Ohm R."/>
            <person name="Pangilinan J."/>
            <person name="Park H.-J."/>
            <person name="Ramirez L."/>
            <person name="Alfaro M."/>
            <person name="Sun H."/>
            <person name="Tritt A."/>
            <person name="Yoshinaga Y."/>
            <person name="Zwiers L.-H."/>
            <person name="Turgeon B."/>
            <person name="Goodwin S."/>
            <person name="Spatafora J."/>
            <person name="Crous P."/>
            <person name="Grigoriev I."/>
        </authorList>
    </citation>
    <scope>NUCLEOTIDE SEQUENCE</scope>
    <source>
        <strain evidence="3">CBS 123094</strain>
    </source>
</reference>
<sequence>MELTARPSKISRVDLRYRHQAQNVAPEEKRRDGASESESSRKEEDIFDDTGEPLLARERRGRIVMGQNHRDFHRRAGHEHQARNVLTVVVDVIATVDSNGNVIAAETRTPVLPAVPTLSQVPPAVPPFPSDLTVPAVPPFPTALAVPSYPASNPSSQIVIPAAVITSTDLAAPSGIATSLGFNSTVSNTGLSSTTASLSLISSLNSTSTSTSLSSSSSSRSSSRSSSSSTTSSASSLSSSLSSLLSSSAGPSPSVVFIPGPGGPAATTISPASTTTAAGNSSSSGSSPIDTPTVVGSVVGGLAGATIILVFLLFLLRRHKQKKRGGALQLSDTATVDDQSIVPAGQQMTARSSFVPAAAAAFFNRFSGASASTTDTSTTGERGFQRVSGRKLPSAFSEGMTSEQFARGGTMSGSSFYHDDHGVYGGPGVLPKEFGKDTGEPSSVGAMGTKERIMPSPARTPVVYHPDDAPPFGASRNGGSTFSPPHTPNTDGPARSTLGRSHPSHDGSRGSRFTENV</sequence>
<evidence type="ECO:0000313" key="4">
    <source>
        <dbReference type="Proteomes" id="UP000799779"/>
    </source>
</evidence>
<dbReference type="Proteomes" id="UP000799779">
    <property type="component" value="Unassembled WGS sequence"/>
</dbReference>
<accession>A0A6A5WD08</accession>
<feature type="compositionally biased region" description="Basic and acidic residues" evidence="1">
    <location>
        <begin position="26"/>
        <end position="44"/>
    </location>
</feature>
<feature type="region of interest" description="Disordered" evidence="1">
    <location>
        <begin position="207"/>
        <end position="234"/>
    </location>
</feature>
<feature type="compositionally biased region" description="Polar residues" evidence="1">
    <location>
        <begin position="477"/>
        <end position="490"/>
    </location>
</feature>
<evidence type="ECO:0000256" key="1">
    <source>
        <dbReference type="SAM" id="MobiDB-lite"/>
    </source>
</evidence>
<gene>
    <name evidence="3" type="ORF">P154DRAFT_212901</name>
</gene>
<feature type="region of interest" description="Disordered" evidence="1">
    <location>
        <begin position="432"/>
        <end position="517"/>
    </location>
</feature>
<protein>
    <submittedName>
        <fullName evidence="3">Uncharacterized protein</fullName>
    </submittedName>
</protein>
<keyword evidence="4" id="KW-1185">Reference proteome</keyword>
<keyword evidence="2" id="KW-0812">Transmembrane</keyword>
<feature type="region of interest" description="Disordered" evidence="1">
    <location>
        <begin position="266"/>
        <end position="290"/>
    </location>
</feature>
<feature type="region of interest" description="Disordered" evidence="1">
    <location>
        <begin position="1"/>
        <end position="61"/>
    </location>
</feature>
<evidence type="ECO:0000313" key="3">
    <source>
        <dbReference type="EMBL" id="KAF1999730.1"/>
    </source>
</evidence>
<feature type="transmembrane region" description="Helical" evidence="2">
    <location>
        <begin position="294"/>
        <end position="316"/>
    </location>
</feature>